<reference evidence="2" key="1">
    <citation type="submission" date="2021-01" db="EMBL/GenBank/DDBJ databases">
        <authorList>
            <person name="Corre E."/>
            <person name="Pelletier E."/>
            <person name="Niang G."/>
            <person name="Scheremetjew M."/>
            <person name="Finn R."/>
            <person name="Kale V."/>
            <person name="Holt S."/>
            <person name="Cochrane G."/>
            <person name="Meng A."/>
            <person name="Brown T."/>
            <person name="Cohen L."/>
        </authorList>
    </citation>
    <scope>NUCLEOTIDE SEQUENCE</scope>
    <source>
        <strain evidence="2">CCCM811</strain>
    </source>
</reference>
<dbReference type="EMBL" id="HBIV01005509">
    <property type="protein sequence ID" value="CAE0649943.1"/>
    <property type="molecule type" value="Transcribed_RNA"/>
</dbReference>
<evidence type="ECO:0000313" key="1">
    <source>
        <dbReference type="EMBL" id="CAE0649936.1"/>
    </source>
</evidence>
<dbReference type="AlphaFoldDB" id="A0A6V3JFU8"/>
<evidence type="ECO:0000313" key="2">
    <source>
        <dbReference type="EMBL" id="CAE0649943.1"/>
    </source>
</evidence>
<accession>A0A6V3JFU8</accession>
<organism evidence="2">
    <name type="scientific">Lotharella globosa</name>
    <dbReference type="NCBI Taxonomy" id="91324"/>
    <lineage>
        <taxon>Eukaryota</taxon>
        <taxon>Sar</taxon>
        <taxon>Rhizaria</taxon>
        <taxon>Cercozoa</taxon>
        <taxon>Chlorarachniophyceae</taxon>
        <taxon>Lotharella</taxon>
    </lineage>
</organism>
<gene>
    <name evidence="1" type="ORF">LGLO00237_LOCUS3954</name>
    <name evidence="2" type="ORF">LGLO00237_LOCUS3958</name>
</gene>
<name>A0A6V3JFU8_9EUKA</name>
<proteinExistence type="predicted"/>
<dbReference type="EMBL" id="HBIV01005505">
    <property type="protein sequence ID" value="CAE0649936.1"/>
    <property type="molecule type" value="Transcribed_RNA"/>
</dbReference>
<sequence length="112" mass="12618">MILSPGEGPRLVFFSAETTRRTMNRSLREFCTQKLNHDEKEGRFDPAGNAAAAELASPELVVVVGRHFSMKGMPSWMCGTAEIGRMRDLSYVDVDLREILSQYDRSTQRHGV</sequence>
<protein>
    <submittedName>
        <fullName evidence="2">Uncharacterized protein</fullName>
    </submittedName>
</protein>